<name>A0ACB7ZXG7_9AGAM</name>
<protein>
    <submittedName>
        <fullName evidence="1">Heterokaryon incompatibility protein-domain-containing protein</fullName>
    </submittedName>
</protein>
<dbReference type="Proteomes" id="UP000790377">
    <property type="component" value="Unassembled WGS sequence"/>
</dbReference>
<sequence length="921" mass="102314">MAYVHSSEHSRRRVASHVDAYLASHDPNERENKGSEVGDPVEEPIYTPQVAYGGYPRFDYPPAAYPPAPYPQETFNSAGFQPPYPAANHPLRSNRRAASYAPAVYAQEDSDYGASSPRYPPGHPLATLSDIFERTMQAALAAGRGAGQCDILEEWYHKEQASVFQALLGPSGPPYHYNAQAQYQHNQPPVIVVGPPSPQTVYVGQRRPSSPSSAGSRDTEQRGRVSINPVATQMNQPPFSPTSSAAHGVSSPNDVPSPPTSPRSSNGAPRSPPPSAKPSVSVRPISNQRPPTSVRNPVASSSSAPPVPQTVPVRHRSSSVAERPLSPEMRRPSHSHSTIYEVRQPTSRRNPGGSSPPWQRVPVIQGGRQSPFQPVHSSHTATYTSPGYGTQTMGNPFDGNVQTGCVNLLPTTVVIKEILEDTLASMPLRLFNTKDGKMYSQKELIAAFWTSEQCKALLLLTTPQLAQTQTLYIKEVVRKYFEYAMLSHRWEDEEPMFRDIQGDIFSMTEPAGIKKVQKYCRTAEFLGFQWAWSDTCCIDKGSSADQEESIASMFLWYRNSAITIVYLSDVNSSSSDALKRSLWFTRGWTLQELLAPRFIQFYKADWTLYSGGPEVNHKNVDRMLDLLETATGVGKKFIINFSPGVENARARLRWAYKRKTAKEEDIAYSLMGIFDIQIPVVYGEKAKAFGRLLTEIVGRSGDITLFDWVGQGSRLNTCLPAHPKCYYDTAWLSGDALSGRTVSVANSPRNQNLEKYPSLYRLLVDPPPVRLYFTQGKLTVNCIVHKVETLKFHYESIRRPGIYRYDISADGLKSFSINTGETIAQVPDDTDSEDENIIIPTYTVVRLWHPDVLYDAQESGAPSDPLLSFQQLTKPFIALLLMRQGTGNYRRVPTRAPILAMLKNPDNIESITSDISSIEIS</sequence>
<reference evidence="1" key="1">
    <citation type="journal article" date="2021" name="New Phytol.">
        <title>Evolutionary innovations through gain and loss of genes in the ectomycorrhizal Boletales.</title>
        <authorList>
            <person name="Wu G."/>
            <person name="Miyauchi S."/>
            <person name="Morin E."/>
            <person name="Kuo A."/>
            <person name="Drula E."/>
            <person name="Varga T."/>
            <person name="Kohler A."/>
            <person name="Feng B."/>
            <person name="Cao Y."/>
            <person name="Lipzen A."/>
            <person name="Daum C."/>
            <person name="Hundley H."/>
            <person name="Pangilinan J."/>
            <person name="Johnson J."/>
            <person name="Barry K."/>
            <person name="LaButti K."/>
            <person name="Ng V."/>
            <person name="Ahrendt S."/>
            <person name="Min B."/>
            <person name="Choi I.G."/>
            <person name="Park H."/>
            <person name="Plett J.M."/>
            <person name="Magnuson J."/>
            <person name="Spatafora J.W."/>
            <person name="Nagy L.G."/>
            <person name="Henrissat B."/>
            <person name="Grigoriev I.V."/>
            <person name="Yang Z.L."/>
            <person name="Xu J."/>
            <person name="Martin F.M."/>
        </authorList>
    </citation>
    <scope>NUCLEOTIDE SEQUENCE</scope>
    <source>
        <strain evidence="1">ATCC 28755</strain>
    </source>
</reference>
<accession>A0ACB7ZXG7</accession>
<proteinExistence type="predicted"/>
<evidence type="ECO:0000313" key="2">
    <source>
        <dbReference type="Proteomes" id="UP000790377"/>
    </source>
</evidence>
<keyword evidence="2" id="KW-1185">Reference proteome</keyword>
<evidence type="ECO:0000313" key="1">
    <source>
        <dbReference type="EMBL" id="KAH7905760.1"/>
    </source>
</evidence>
<gene>
    <name evidence="1" type="ORF">BJ138DRAFT_1183488</name>
</gene>
<dbReference type="EMBL" id="MU268128">
    <property type="protein sequence ID" value="KAH7905760.1"/>
    <property type="molecule type" value="Genomic_DNA"/>
</dbReference>
<comment type="caution">
    <text evidence="1">The sequence shown here is derived from an EMBL/GenBank/DDBJ whole genome shotgun (WGS) entry which is preliminary data.</text>
</comment>
<organism evidence="1 2">
    <name type="scientific">Hygrophoropsis aurantiaca</name>
    <dbReference type="NCBI Taxonomy" id="72124"/>
    <lineage>
        <taxon>Eukaryota</taxon>
        <taxon>Fungi</taxon>
        <taxon>Dikarya</taxon>
        <taxon>Basidiomycota</taxon>
        <taxon>Agaricomycotina</taxon>
        <taxon>Agaricomycetes</taxon>
        <taxon>Agaricomycetidae</taxon>
        <taxon>Boletales</taxon>
        <taxon>Coniophorineae</taxon>
        <taxon>Hygrophoropsidaceae</taxon>
        <taxon>Hygrophoropsis</taxon>
    </lineage>
</organism>